<dbReference type="EMBL" id="BSXW01000348">
    <property type="protein sequence ID" value="GMF19535.1"/>
    <property type="molecule type" value="Genomic_DNA"/>
</dbReference>
<feature type="domain" description="EF-hand" evidence="6">
    <location>
        <begin position="87"/>
        <end position="114"/>
    </location>
</feature>
<feature type="coiled-coil region" evidence="4">
    <location>
        <begin position="188"/>
        <end position="219"/>
    </location>
</feature>
<keyword evidence="4" id="KW-0175">Coiled coil</keyword>
<evidence type="ECO:0000256" key="1">
    <source>
        <dbReference type="ARBA" id="ARBA00022723"/>
    </source>
</evidence>
<feature type="region of interest" description="Disordered" evidence="5">
    <location>
        <begin position="247"/>
        <end position="316"/>
    </location>
</feature>
<dbReference type="Gene3D" id="1.10.238.10">
    <property type="entry name" value="EF-hand"/>
    <property type="match status" value="1"/>
</dbReference>
<dbReference type="Pfam" id="PF13499">
    <property type="entry name" value="EF-hand_7"/>
    <property type="match status" value="1"/>
</dbReference>
<dbReference type="InterPro" id="IPR002048">
    <property type="entry name" value="EF_hand_dom"/>
</dbReference>
<dbReference type="PROSITE" id="PS00018">
    <property type="entry name" value="EF_HAND_1"/>
    <property type="match status" value="2"/>
</dbReference>
<evidence type="ECO:0000259" key="6">
    <source>
        <dbReference type="PROSITE" id="PS50222"/>
    </source>
</evidence>
<comment type="caution">
    <text evidence="7">The sequence shown here is derived from an EMBL/GenBank/DDBJ whole genome shotgun (WGS) entry which is preliminary data.</text>
</comment>
<dbReference type="SMART" id="SM00054">
    <property type="entry name" value="EFh"/>
    <property type="match status" value="3"/>
</dbReference>
<feature type="compositionally biased region" description="Acidic residues" evidence="5">
    <location>
        <begin position="247"/>
        <end position="258"/>
    </location>
</feature>
<evidence type="ECO:0000313" key="7">
    <source>
        <dbReference type="EMBL" id="GMF19535.1"/>
    </source>
</evidence>
<dbReference type="SUPFAM" id="SSF47473">
    <property type="entry name" value="EF-hand"/>
    <property type="match status" value="1"/>
</dbReference>
<organism evidence="7 8">
    <name type="scientific">Phytophthora lilii</name>
    <dbReference type="NCBI Taxonomy" id="2077276"/>
    <lineage>
        <taxon>Eukaryota</taxon>
        <taxon>Sar</taxon>
        <taxon>Stramenopiles</taxon>
        <taxon>Oomycota</taxon>
        <taxon>Peronosporomycetes</taxon>
        <taxon>Peronosporales</taxon>
        <taxon>Peronosporaceae</taxon>
        <taxon>Phytophthora</taxon>
    </lineage>
</organism>
<dbReference type="OrthoDB" id="191686at2759"/>
<evidence type="ECO:0000256" key="5">
    <source>
        <dbReference type="SAM" id="MobiDB-lite"/>
    </source>
</evidence>
<evidence type="ECO:0000256" key="4">
    <source>
        <dbReference type="SAM" id="Coils"/>
    </source>
</evidence>
<protein>
    <submittedName>
        <fullName evidence="7">Unnamed protein product</fullName>
    </submittedName>
</protein>
<keyword evidence="2" id="KW-0677">Repeat</keyword>
<keyword evidence="1" id="KW-0479">Metal-binding</keyword>
<reference evidence="7" key="1">
    <citation type="submission" date="2023-04" db="EMBL/GenBank/DDBJ databases">
        <title>Phytophthora lilii NBRC 32176.</title>
        <authorList>
            <person name="Ichikawa N."/>
            <person name="Sato H."/>
            <person name="Tonouchi N."/>
        </authorList>
    </citation>
    <scope>NUCLEOTIDE SEQUENCE</scope>
    <source>
        <strain evidence="7">NBRC 32176</strain>
    </source>
</reference>
<keyword evidence="8" id="KW-1185">Reference proteome</keyword>
<dbReference type="InterPro" id="IPR018247">
    <property type="entry name" value="EF_Hand_1_Ca_BS"/>
</dbReference>
<gene>
    <name evidence="7" type="ORF">Plil01_000747900</name>
</gene>
<proteinExistence type="predicted"/>
<evidence type="ECO:0000256" key="2">
    <source>
        <dbReference type="ARBA" id="ARBA00022737"/>
    </source>
</evidence>
<keyword evidence="3" id="KW-0106">Calcium</keyword>
<accession>A0A9W6WVX8</accession>
<dbReference type="Proteomes" id="UP001165083">
    <property type="component" value="Unassembled WGS sequence"/>
</dbReference>
<dbReference type="InterPro" id="IPR011992">
    <property type="entry name" value="EF-hand-dom_pair"/>
</dbReference>
<evidence type="ECO:0000256" key="3">
    <source>
        <dbReference type="ARBA" id="ARBA00022837"/>
    </source>
</evidence>
<name>A0A9W6WVX8_9STRA</name>
<dbReference type="PROSITE" id="PS50222">
    <property type="entry name" value="EF_HAND_2"/>
    <property type="match status" value="2"/>
</dbReference>
<dbReference type="GO" id="GO:0005509">
    <property type="term" value="F:calcium ion binding"/>
    <property type="evidence" value="ECO:0007669"/>
    <property type="project" value="InterPro"/>
</dbReference>
<feature type="domain" description="EF-hand" evidence="6">
    <location>
        <begin position="115"/>
        <end position="150"/>
    </location>
</feature>
<dbReference type="AlphaFoldDB" id="A0A9W6WVX8"/>
<dbReference type="CDD" id="cd00051">
    <property type="entry name" value="EFh"/>
    <property type="match status" value="1"/>
</dbReference>
<sequence>MHNCSKSGTIDRSEFYASIDEKHSEFGDAIFALIDNSGVLDFSEYVEALGKFCLLNKEDMLKCALSCVHFHSTSMFELTSLCNSAVCFNVFDDDKNGTIEGEELTHLLEILHEDEQTSNMKQALKTFDFNGDGKIDFAEFKQLNTQFPSLLYPAFRIQQNMKIFTLGEKWWERKIEELITEHKDKLAQQAAAENVEDLSDEALKAKKAEMERVAKLKRQEQAIRIRMGCMYYTCCPCRRRLYIIDDEEPSDSDSDSDDDRARRKKAASTTFKGKKDGKKKNIVPVGPRKPLSQEERLERARKRRLRDMQDRPTRKD</sequence>
<feature type="compositionally biased region" description="Basic and acidic residues" evidence="5">
    <location>
        <begin position="306"/>
        <end position="316"/>
    </location>
</feature>
<evidence type="ECO:0000313" key="8">
    <source>
        <dbReference type="Proteomes" id="UP001165083"/>
    </source>
</evidence>
<dbReference type="PANTHER" id="PTHR45942">
    <property type="entry name" value="PROTEIN PHOSPATASE 3 REGULATORY SUBUNIT B ALPHA ISOFORM TYPE 1"/>
    <property type="match status" value="1"/>
</dbReference>